<evidence type="ECO:0000313" key="2">
    <source>
        <dbReference type="EMBL" id="AAW53249.1"/>
    </source>
</evidence>
<dbReference type="Proteomes" id="UP000000531">
    <property type="component" value="Chromosome"/>
</dbReference>
<dbReference type="EMBL" id="CP000029">
    <property type="protein sequence ID" value="AAW53249.1"/>
    <property type="molecule type" value="Genomic_DNA"/>
</dbReference>
<reference evidence="2 3" key="1">
    <citation type="journal article" date="2005" name="J. Bacteriol.">
        <title>Insights on evolution of virulence and resistance from the complete genome analysis of an early methicillin-resistant Staphylococcus aureus strain and a biofilm-producing methicillin-resistant Staphylococcus epidermidis strain.</title>
        <authorList>
            <person name="Gill S.R."/>
            <person name="Fouts D.E."/>
            <person name="Archer G.L."/>
            <person name="Mongodin E.F."/>
            <person name="Deboy R.T."/>
            <person name="Ravel J."/>
            <person name="Paulsen I.T."/>
            <person name="Kolonay J.F."/>
            <person name="Brinkac L."/>
            <person name="Beanan M."/>
            <person name="Dodson R.J."/>
            <person name="Daugherty S.C."/>
            <person name="Madupu R."/>
            <person name="Angiuoli S.V."/>
            <person name="Durkin A.S."/>
            <person name="Haft D.H."/>
            <person name="Vamathevan J."/>
            <person name="Khouri H."/>
            <person name="Utterback T."/>
            <person name="Lee C."/>
            <person name="Dimitrov G."/>
            <person name="Jiang L."/>
            <person name="Qin H."/>
            <person name="Weidman J."/>
            <person name="Tran K."/>
            <person name="Kang K."/>
            <person name="Hance I.R."/>
            <person name="Nelson K.E."/>
            <person name="Fraser C.M."/>
        </authorList>
    </citation>
    <scope>NUCLEOTIDE SEQUENCE [LARGE SCALE GENOMIC DNA]</scope>
    <source>
        <strain evidence="3">ATCC 35984 / RP62A</strain>
    </source>
</reference>
<keyword evidence="1" id="KW-0472">Membrane</keyword>
<gene>
    <name evidence="2" type="ordered locus">SERP2402</name>
</gene>
<protein>
    <submittedName>
        <fullName evidence="2">Uncharacterized protein</fullName>
    </submittedName>
</protein>
<keyword evidence="1" id="KW-1133">Transmembrane helix</keyword>
<feature type="transmembrane region" description="Helical" evidence="1">
    <location>
        <begin position="12"/>
        <end position="33"/>
    </location>
</feature>
<keyword evidence="1" id="KW-0812">Transmembrane</keyword>
<dbReference type="HOGENOM" id="CLU_3066447_0_0_9"/>
<name>Q5HKE4_STAEQ</name>
<keyword evidence="3" id="KW-1185">Reference proteome</keyword>
<dbReference type="KEGG" id="ser:SERP2402"/>
<organism evidence="2 3">
    <name type="scientific">Staphylococcus epidermidis (strain ATCC 35984 / DSM 28319 / BCRC 17069 / CCUG 31568 / BM 3577 / RP62A)</name>
    <dbReference type="NCBI Taxonomy" id="176279"/>
    <lineage>
        <taxon>Bacteria</taxon>
        <taxon>Bacillati</taxon>
        <taxon>Bacillota</taxon>
        <taxon>Bacilli</taxon>
        <taxon>Bacillales</taxon>
        <taxon>Staphylococcaceae</taxon>
        <taxon>Staphylococcus</taxon>
    </lineage>
</organism>
<evidence type="ECO:0000256" key="1">
    <source>
        <dbReference type="SAM" id="Phobius"/>
    </source>
</evidence>
<dbReference type="AlphaFoldDB" id="Q5HKE4"/>
<sequence length="53" mass="6289">MVAKAVMSDFLHFILFILFIFKLKYILIIKNLFSVSVQKDSNLNILYFPQHLL</sequence>
<accession>Q5HKE4</accession>
<proteinExistence type="predicted"/>
<evidence type="ECO:0000313" key="3">
    <source>
        <dbReference type="Proteomes" id="UP000000531"/>
    </source>
</evidence>